<comment type="subunit">
    <text evidence="2">Monomer.</text>
</comment>
<dbReference type="PANTHER" id="PTHR43482:SF2">
    <property type="entry name" value="ZINC-BINDING DEHYDROGENASE FAMILY, PUTATIVE (AFU_ORTHOLOGUE AFUA_3G15030)-RELATED"/>
    <property type="match status" value="1"/>
</dbReference>
<dbReference type="InterPro" id="IPR011032">
    <property type="entry name" value="GroES-like_sf"/>
</dbReference>
<dbReference type="CDD" id="cd08249">
    <property type="entry name" value="enoyl_reductase_like"/>
    <property type="match status" value="1"/>
</dbReference>
<comment type="similarity">
    <text evidence="1">Belongs to the zinc-containing alcohol dehydrogenase family.</text>
</comment>
<evidence type="ECO:0000256" key="1">
    <source>
        <dbReference type="ARBA" id="ARBA00008072"/>
    </source>
</evidence>
<proteinExistence type="inferred from homology"/>
<protein>
    <submittedName>
        <fullName evidence="6">Quinone oxidoreductase</fullName>
    </submittedName>
</protein>
<evidence type="ECO:0000259" key="5">
    <source>
        <dbReference type="Pfam" id="PF08240"/>
    </source>
</evidence>
<dbReference type="Proteomes" id="UP000800041">
    <property type="component" value="Unassembled WGS sequence"/>
</dbReference>
<dbReference type="Gene3D" id="3.40.50.720">
    <property type="entry name" value="NAD(P)-binding Rossmann-like Domain"/>
    <property type="match status" value="1"/>
</dbReference>
<dbReference type="AlphaFoldDB" id="A0A6G1H3E5"/>
<reference evidence="6" key="1">
    <citation type="journal article" date="2020" name="Stud. Mycol.">
        <title>101 Dothideomycetes genomes: a test case for predicting lifestyles and emergence of pathogens.</title>
        <authorList>
            <person name="Haridas S."/>
            <person name="Albert R."/>
            <person name="Binder M."/>
            <person name="Bloem J."/>
            <person name="Labutti K."/>
            <person name="Salamov A."/>
            <person name="Andreopoulos B."/>
            <person name="Baker S."/>
            <person name="Barry K."/>
            <person name="Bills G."/>
            <person name="Bluhm B."/>
            <person name="Cannon C."/>
            <person name="Castanera R."/>
            <person name="Culley D."/>
            <person name="Daum C."/>
            <person name="Ezra D."/>
            <person name="Gonzalez J."/>
            <person name="Henrissat B."/>
            <person name="Kuo A."/>
            <person name="Liang C."/>
            <person name="Lipzen A."/>
            <person name="Lutzoni F."/>
            <person name="Magnuson J."/>
            <person name="Mondo S."/>
            <person name="Nolan M."/>
            <person name="Ohm R."/>
            <person name="Pangilinan J."/>
            <person name="Park H.-J."/>
            <person name="Ramirez L."/>
            <person name="Alfaro M."/>
            <person name="Sun H."/>
            <person name="Tritt A."/>
            <person name="Yoshinaga Y."/>
            <person name="Zwiers L.-H."/>
            <person name="Turgeon B."/>
            <person name="Goodwin S."/>
            <person name="Spatafora J."/>
            <person name="Crous P."/>
            <person name="Grigoriev I."/>
        </authorList>
    </citation>
    <scope>NUCLEOTIDE SEQUENCE</scope>
    <source>
        <strain evidence="6">CBS 113979</strain>
    </source>
</reference>
<evidence type="ECO:0000256" key="2">
    <source>
        <dbReference type="ARBA" id="ARBA00011245"/>
    </source>
</evidence>
<sequence length="424" mass="45959">MAILNSTETGTLASSGDFHREERTLGSSAVPPSRQKALLLHEKGQRYELSNDYAVPEIQSDEEVLIKVQYIGLNPIDWKSADYGFGIPSFPYIAGRDLVGTIVQCPHPSPNSSVPSPLRQVRVGDVVFTASTDYRDQRKSAFQHFAIASCSNISRVPKSVPRVNVAGIGVAFVAAVLAMGVCFGCDFGTVATRQANSEDDEMGPNLRQILHHDVQPEVLSADVRDECLHGIEEGQEPKKGEWILIWGGSSTTAQIVAQLAKMVGLRVILVVDVGKHGEKLSVGDKGLLVDCHDEDRAVAIVKSVTKGTLRFAVDAVGKSTAQVAQNCLRQNEEDDRSISHLVGLSGLPKETVPGIKHHNVPVKVFHEVPKVGGRIMRWLEGLLKDGMLTLPETDVVVGGIECINKALDTMRRGEVSGKRLVIKV</sequence>
<dbReference type="EMBL" id="ML977152">
    <property type="protein sequence ID" value="KAF1987584.1"/>
    <property type="molecule type" value="Genomic_DNA"/>
</dbReference>
<dbReference type="Pfam" id="PF08240">
    <property type="entry name" value="ADH_N"/>
    <property type="match status" value="1"/>
</dbReference>
<name>A0A6G1H3E5_9PEZI</name>
<dbReference type="OrthoDB" id="201656at2759"/>
<gene>
    <name evidence="6" type="ORF">K402DRAFT_446027</name>
</gene>
<dbReference type="SUPFAM" id="SSF51735">
    <property type="entry name" value="NAD(P)-binding Rossmann-fold domains"/>
    <property type="match status" value="1"/>
</dbReference>
<evidence type="ECO:0000313" key="6">
    <source>
        <dbReference type="EMBL" id="KAF1987584.1"/>
    </source>
</evidence>
<accession>A0A6G1H3E5</accession>
<dbReference type="PANTHER" id="PTHR43482">
    <property type="entry name" value="PROTEIN AST1-RELATED"/>
    <property type="match status" value="1"/>
</dbReference>
<dbReference type="InterPro" id="IPR052585">
    <property type="entry name" value="Lipid_raft_assoc_Zn_ADH"/>
</dbReference>
<dbReference type="InterPro" id="IPR036291">
    <property type="entry name" value="NAD(P)-bd_dom_sf"/>
</dbReference>
<dbReference type="GO" id="GO:0016651">
    <property type="term" value="F:oxidoreductase activity, acting on NAD(P)H"/>
    <property type="evidence" value="ECO:0007669"/>
    <property type="project" value="InterPro"/>
</dbReference>
<dbReference type="InterPro" id="IPR013154">
    <property type="entry name" value="ADH-like_N"/>
</dbReference>
<feature type="domain" description="Alcohol dehydrogenase-like N-terminal" evidence="5">
    <location>
        <begin position="61"/>
        <end position="130"/>
    </location>
</feature>
<feature type="compositionally biased region" description="Polar residues" evidence="4">
    <location>
        <begin position="1"/>
        <end position="14"/>
    </location>
</feature>
<dbReference type="InterPro" id="IPR047122">
    <property type="entry name" value="Trans-enoyl_RdTase-like"/>
</dbReference>
<keyword evidence="7" id="KW-1185">Reference proteome</keyword>
<keyword evidence="3" id="KW-0560">Oxidoreductase</keyword>
<evidence type="ECO:0000313" key="7">
    <source>
        <dbReference type="Proteomes" id="UP000800041"/>
    </source>
</evidence>
<organism evidence="6 7">
    <name type="scientific">Aulographum hederae CBS 113979</name>
    <dbReference type="NCBI Taxonomy" id="1176131"/>
    <lineage>
        <taxon>Eukaryota</taxon>
        <taxon>Fungi</taxon>
        <taxon>Dikarya</taxon>
        <taxon>Ascomycota</taxon>
        <taxon>Pezizomycotina</taxon>
        <taxon>Dothideomycetes</taxon>
        <taxon>Pleosporomycetidae</taxon>
        <taxon>Aulographales</taxon>
        <taxon>Aulographaceae</taxon>
    </lineage>
</organism>
<dbReference type="SUPFAM" id="SSF50129">
    <property type="entry name" value="GroES-like"/>
    <property type="match status" value="1"/>
</dbReference>
<evidence type="ECO:0000256" key="4">
    <source>
        <dbReference type="SAM" id="MobiDB-lite"/>
    </source>
</evidence>
<feature type="region of interest" description="Disordered" evidence="4">
    <location>
        <begin position="1"/>
        <end position="32"/>
    </location>
</feature>
<dbReference type="Gene3D" id="3.90.180.10">
    <property type="entry name" value="Medium-chain alcohol dehydrogenases, catalytic domain"/>
    <property type="match status" value="2"/>
</dbReference>
<evidence type="ECO:0000256" key="3">
    <source>
        <dbReference type="ARBA" id="ARBA00023002"/>
    </source>
</evidence>